<dbReference type="EMBL" id="AMZH03007900">
    <property type="protein sequence ID" value="RRT60169.1"/>
    <property type="molecule type" value="Genomic_DNA"/>
</dbReference>
<dbReference type="AlphaFoldDB" id="A0A426Z875"/>
<reference evidence="1 2" key="1">
    <citation type="journal article" date="2014" name="Agronomy (Basel)">
        <title>A Draft Genome Sequence for Ensete ventricosum, the Drought-Tolerant Tree Against Hunger.</title>
        <authorList>
            <person name="Harrison J."/>
            <person name="Moore K.A."/>
            <person name="Paszkiewicz K."/>
            <person name="Jones T."/>
            <person name="Grant M."/>
            <person name="Ambacheew D."/>
            <person name="Muzemil S."/>
            <person name="Studholme D.J."/>
        </authorList>
    </citation>
    <scope>NUCLEOTIDE SEQUENCE [LARGE SCALE GENOMIC DNA]</scope>
</reference>
<comment type="caution">
    <text evidence="1">The sequence shown here is derived from an EMBL/GenBank/DDBJ whole genome shotgun (WGS) entry which is preliminary data.</text>
</comment>
<proteinExistence type="predicted"/>
<evidence type="ECO:0000313" key="1">
    <source>
        <dbReference type="EMBL" id="RRT60169.1"/>
    </source>
</evidence>
<gene>
    <name evidence="1" type="ORF">B296_00032183</name>
</gene>
<name>A0A426Z875_ENSVE</name>
<organism evidence="1 2">
    <name type="scientific">Ensete ventricosum</name>
    <name type="common">Abyssinian banana</name>
    <name type="synonym">Musa ensete</name>
    <dbReference type="NCBI Taxonomy" id="4639"/>
    <lineage>
        <taxon>Eukaryota</taxon>
        <taxon>Viridiplantae</taxon>
        <taxon>Streptophyta</taxon>
        <taxon>Embryophyta</taxon>
        <taxon>Tracheophyta</taxon>
        <taxon>Spermatophyta</taxon>
        <taxon>Magnoliopsida</taxon>
        <taxon>Liliopsida</taxon>
        <taxon>Zingiberales</taxon>
        <taxon>Musaceae</taxon>
        <taxon>Ensete</taxon>
    </lineage>
</organism>
<sequence>MDKLRETEMFGEVGRDGVWAVMASVMDLEGLCRAFDGCAGVFHTSSVVDPGGLSGYSLDLYLDVLISFVSVPSWESEAFVFVFIGSSSVAFFACETNLCCAPPPVSLTEAHGPNGGESSRAGGRSLREDPIGQKMRLHLLASGLRLAREQHSSK</sequence>
<dbReference type="Proteomes" id="UP000287651">
    <property type="component" value="Unassembled WGS sequence"/>
</dbReference>
<accession>A0A426Z875</accession>
<protein>
    <recommendedName>
        <fullName evidence="3">3-beta hydroxysteroid dehydrogenase/isomerase domain-containing protein</fullName>
    </recommendedName>
</protein>
<evidence type="ECO:0008006" key="3">
    <source>
        <dbReference type="Google" id="ProtNLM"/>
    </source>
</evidence>
<evidence type="ECO:0000313" key="2">
    <source>
        <dbReference type="Proteomes" id="UP000287651"/>
    </source>
</evidence>